<dbReference type="AlphaFoldDB" id="A0A3E3IEY1"/>
<keyword evidence="2 7" id="KW-0813">Transport</keyword>
<protein>
    <submittedName>
        <fullName evidence="9">Sugar ABC transporter permease</fullName>
    </submittedName>
</protein>
<keyword evidence="4 7" id="KW-0812">Transmembrane</keyword>
<dbReference type="GO" id="GO:0005886">
    <property type="term" value="C:plasma membrane"/>
    <property type="evidence" value="ECO:0007669"/>
    <property type="project" value="UniProtKB-SubCell"/>
</dbReference>
<comment type="caution">
    <text evidence="9">The sequence shown here is derived from an EMBL/GenBank/DDBJ whole genome shotgun (WGS) entry which is preliminary data.</text>
</comment>
<accession>A0A3E3IEY1</accession>
<dbReference type="SUPFAM" id="SSF161098">
    <property type="entry name" value="MetI-like"/>
    <property type="match status" value="1"/>
</dbReference>
<feature type="transmembrane region" description="Helical" evidence="7">
    <location>
        <begin position="32"/>
        <end position="59"/>
    </location>
</feature>
<dbReference type="RefSeq" id="WP_025489509.1">
    <property type="nucleotide sequence ID" value="NZ_JBKVAZ010000002.1"/>
</dbReference>
<evidence type="ECO:0000256" key="7">
    <source>
        <dbReference type="RuleBase" id="RU363032"/>
    </source>
</evidence>
<dbReference type="Proteomes" id="UP000261166">
    <property type="component" value="Unassembled WGS sequence"/>
</dbReference>
<evidence type="ECO:0000313" key="9">
    <source>
        <dbReference type="EMBL" id="RGE65541.1"/>
    </source>
</evidence>
<keyword evidence="6 7" id="KW-0472">Membrane</keyword>
<evidence type="ECO:0000256" key="5">
    <source>
        <dbReference type="ARBA" id="ARBA00022989"/>
    </source>
</evidence>
<feature type="transmembrane region" description="Helical" evidence="7">
    <location>
        <begin position="226"/>
        <end position="250"/>
    </location>
</feature>
<sequence length="320" mass="35660">MEKRKKREAVKKSVEKWKLKTNGVFRKDGMRLLLMALPFVAVVIAFFYVPLFGWLYAFIDYKPGIPLSQSPFVGLKFFRILIEDWGTLSRVLRNTLVMSFLGILCAPLPAIFAILLTEIPSPKIRKLVQTTTTIPNFVSWIIVYSLAFNIFSTGGVFNQTAMKLGMISEPTNILANEDAVWYFQTALGIWKSLGWNAIIYFAAIAGIDGELFDAASVDGAGRLQKILHITVPGIASTFIVLLLLSASNILSVGLDQYLVFHNSMVADKIEVIDYYVYRLGLITNDYSYATTVGILKTIVSVTLLFSINGLSKKIRGYGIV</sequence>
<feature type="transmembrane region" description="Helical" evidence="7">
    <location>
        <begin position="137"/>
        <end position="161"/>
    </location>
</feature>
<evidence type="ECO:0000256" key="3">
    <source>
        <dbReference type="ARBA" id="ARBA00022475"/>
    </source>
</evidence>
<feature type="transmembrane region" description="Helical" evidence="7">
    <location>
        <begin position="286"/>
        <end position="307"/>
    </location>
</feature>
<dbReference type="InterPro" id="IPR000515">
    <property type="entry name" value="MetI-like"/>
</dbReference>
<evidence type="ECO:0000256" key="4">
    <source>
        <dbReference type="ARBA" id="ARBA00022692"/>
    </source>
</evidence>
<keyword evidence="5 7" id="KW-1133">Transmembrane helix</keyword>
<feature type="transmembrane region" description="Helical" evidence="7">
    <location>
        <begin position="96"/>
        <end position="116"/>
    </location>
</feature>
<organism evidence="9 10">
    <name type="scientific">Eisenbergiella massiliensis</name>
    <dbReference type="NCBI Taxonomy" id="1720294"/>
    <lineage>
        <taxon>Bacteria</taxon>
        <taxon>Bacillati</taxon>
        <taxon>Bacillota</taxon>
        <taxon>Clostridia</taxon>
        <taxon>Lachnospirales</taxon>
        <taxon>Lachnospiraceae</taxon>
        <taxon>Eisenbergiella</taxon>
    </lineage>
</organism>
<name>A0A3E3IEY1_9FIRM</name>
<dbReference type="InterPro" id="IPR035906">
    <property type="entry name" value="MetI-like_sf"/>
</dbReference>
<evidence type="ECO:0000259" key="8">
    <source>
        <dbReference type="PROSITE" id="PS50928"/>
    </source>
</evidence>
<evidence type="ECO:0000256" key="6">
    <source>
        <dbReference type="ARBA" id="ARBA00023136"/>
    </source>
</evidence>
<dbReference type="InterPro" id="IPR050809">
    <property type="entry name" value="UgpAE/MalFG_permease"/>
</dbReference>
<dbReference type="Gene3D" id="1.10.3720.10">
    <property type="entry name" value="MetI-like"/>
    <property type="match status" value="1"/>
</dbReference>
<dbReference type="PANTHER" id="PTHR43227:SF11">
    <property type="entry name" value="BLL4140 PROTEIN"/>
    <property type="match status" value="1"/>
</dbReference>
<feature type="domain" description="ABC transmembrane type-1" evidence="8">
    <location>
        <begin position="92"/>
        <end position="307"/>
    </location>
</feature>
<dbReference type="Pfam" id="PF00528">
    <property type="entry name" value="BPD_transp_1"/>
    <property type="match status" value="1"/>
</dbReference>
<keyword evidence="3" id="KW-1003">Cell membrane</keyword>
<dbReference type="PROSITE" id="PS50928">
    <property type="entry name" value="ABC_TM1"/>
    <property type="match status" value="1"/>
</dbReference>
<comment type="subcellular location">
    <subcellularLocation>
        <location evidence="1 7">Cell membrane</location>
        <topology evidence="1 7">Multi-pass membrane protein</topology>
    </subcellularLocation>
</comment>
<gene>
    <name evidence="9" type="ORF">DWY69_25775</name>
</gene>
<feature type="transmembrane region" description="Helical" evidence="7">
    <location>
        <begin position="181"/>
        <end position="205"/>
    </location>
</feature>
<reference evidence="9 10" key="1">
    <citation type="submission" date="2018-08" db="EMBL/GenBank/DDBJ databases">
        <title>A genome reference for cultivated species of the human gut microbiota.</title>
        <authorList>
            <person name="Zou Y."/>
            <person name="Xue W."/>
            <person name="Luo G."/>
        </authorList>
    </citation>
    <scope>NUCLEOTIDE SEQUENCE [LARGE SCALE GENOMIC DNA]</scope>
    <source>
        <strain evidence="9 10">AF26-4BH</strain>
    </source>
</reference>
<evidence type="ECO:0000256" key="1">
    <source>
        <dbReference type="ARBA" id="ARBA00004651"/>
    </source>
</evidence>
<proteinExistence type="inferred from homology"/>
<dbReference type="EMBL" id="QVLU01000034">
    <property type="protein sequence ID" value="RGE65541.1"/>
    <property type="molecule type" value="Genomic_DNA"/>
</dbReference>
<dbReference type="GO" id="GO:0055085">
    <property type="term" value="P:transmembrane transport"/>
    <property type="evidence" value="ECO:0007669"/>
    <property type="project" value="InterPro"/>
</dbReference>
<dbReference type="PANTHER" id="PTHR43227">
    <property type="entry name" value="BLL4140 PROTEIN"/>
    <property type="match status" value="1"/>
</dbReference>
<evidence type="ECO:0000313" key="10">
    <source>
        <dbReference type="Proteomes" id="UP000261166"/>
    </source>
</evidence>
<evidence type="ECO:0000256" key="2">
    <source>
        <dbReference type="ARBA" id="ARBA00022448"/>
    </source>
</evidence>
<comment type="similarity">
    <text evidence="7">Belongs to the binding-protein-dependent transport system permease family.</text>
</comment>
<dbReference type="OrthoDB" id="2637002at2"/>